<dbReference type="AlphaFoldDB" id="A0A9D1MHQ5"/>
<dbReference type="GO" id="GO:0005886">
    <property type="term" value="C:plasma membrane"/>
    <property type="evidence" value="ECO:0007669"/>
    <property type="project" value="TreeGrafter"/>
</dbReference>
<sequence length="140" mass="15246">MTKVAVVLGNRMNDDGTISAFTRERLEYLKRYYAAEKPDFVILSGGVANPKAGISEAGAMLKALDGAIDSDRIILEEQSKTTAENAKYSAPIIAKLKADEATIISSPYHIERKYLNPLKLFKKHLLKVGAGKVKLGAYCG</sequence>
<reference evidence="2" key="2">
    <citation type="journal article" date="2021" name="PeerJ">
        <title>Extensive microbial diversity within the chicken gut microbiome revealed by metagenomics and culture.</title>
        <authorList>
            <person name="Gilroy R."/>
            <person name="Ravi A."/>
            <person name="Getino M."/>
            <person name="Pursley I."/>
            <person name="Horton D.L."/>
            <person name="Alikhan N.F."/>
            <person name="Baker D."/>
            <person name="Gharbi K."/>
            <person name="Hall N."/>
            <person name="Watson M."/>
            <person name="Adriaenssens E.M."/>
            <person name="Foster-Nyarko E."/>
            <person name="Jarju S."/>
            <person name="Secka A."/>
            <person name="Antonio M."/>
            <person name="Oren A."/>
            <person name="Chaudhuri R.R."/>
            <person name="La Ragione R."/>
            <person name="Hildebrand F."/>
            <person name="Pallen M.J."/>
        </authorList>
    </citation>
    <scope>NUCLEOTIDE SEQUENCE</scope>
    <source>
        <strain evidence="2">18911</strain>
    </source>
</reference>
<comment type="caution">
    <text evidence="2">The sequence shown here is derived from an EMBL/GenBank/DDBJ whole genome shotgun (WGS) entry which is preliminary data.</text>
</comment>
<accession>A0A9D1MHQ5</accession>
<dbReference type="InterPro" id="IPR003848">
    <property type="entry name" value="DUF218"/>
</dbReference>
<dbReference type="Pfam" id="PF02698">
    <property type="entry name" value="DUF218"/>
    <property type="match status" value="1"/>
</dbReference>
<dbReference type="PANTHER" id="PTHR30336:SF20">
    <property type="entry name" value="DUF218 DOMAIN-CONTAINING PROTEIN"/>
    <property type="match status" value="1"/>
</dbReference>
<dbReference type="InterPro" id="IPR014729">
    <property type="entry name" value="Rossmann-like_a/b/a_fold"/>
</dbReference>
<dbReference type="CDD" id="cd06259">
    <property type="entry name" value="YdcF-like"/>
    <property type="match status" value="1"/>
</dbReference>
<dbReference type="PANTHER" id="PTHR30336">
    <property type="entry name" value="INNER MEMBRANE PROTEIN, PROBABLE PERMEASE"/>
    <property type="match status" value="1"/>
</dbReference>
<dbReference type="Proteomes" id="UP000824094">
    <property type="component" value="Unassembled WGS sequence"/>
</dbReference>
<evidence type="ECO:0000313" key="3">
    <source>
        <dbReference type="Proteomes" id="UP000824094"/>
    </source>
</evidence>
<evidence type="ECO:0000313" key="2">
    <source>
        <dbReference type="EMBL" id="HIU60327.1"/>
    </source>
</evidence>
<organism evidence="2 3">
    <name type="scientific">Candidatus Stercoripulliclostridium merdigallinarum</name>
    <dbReference type="NCBI Taxonomy" id="2840951"/>
    <lineage>
        <taxon>Bacteria</taxon>
        <taxon>Bacillati</taxon>
        <taxon>Bacillota</taxon>
        <taxon>Clostridia</taxon>
        <taxon>Eubacteriales</taxon>
        <taxon>Candidatus Stercoripulliclostridium</taxon>
    </lineage>
</organism>
<dbReference type="EMBL" id="DVNF01000085">
    <property type="protein sequence ID" value="HIU60327.1"/>
    <property type="molecule type" value="Genomic_DNA"/>
</dbReference>
<name>A0A9D1MHQ5_9FIRM</name>
<dbReference type="Gene3D" id="3.40.50.620">
    <property type="entry name" value="HUPs"/>
    <property type="match status" value="1"/>
</dbReference>
<gene>
    <name evidence="2" type="ORF">IAB05_02920</name>
</gene>
<proteinExistence type="predicted"/>
<reference evidence="2" key="1">
    <citation type="submission" date="2020-10" db="EMBL/GenBank/DDBJ databases">
        <authorList>
            <person name="Gilroy R."/>
        </authorList>
    </citation>
    <scope>NUCLEOTIDE SEQUENCE</scope>
    <source>
        <strain evidence="2">18911</strain>
    </source>
</reference>
<dbReference type="InterPro" id="IPR051599">
    <property type="entry name" value="Cell_Envelope_Assoc"/>
</dbReference>
<feature type="domain" description="DUF218" evidence="1">
    <location>
        <begin position="4"/>
        <end position="114"/>
    </location>
</feature>
<protein>
    <submittedName>
        <fullName evidence="2">YdcF family protein</fullName>
    </submittedName>
</protein>
<evidence type="ECO:0000259" key="1">
    <source>
        <dbReference type="Pfam" id="PF02698"/>
    </source>
</evidence>